<dbReference type="InterPro" id="IPR014710">
    <property type="entry name" value="RmlC-like_jellyroll"/>
</dbReference>
<dbReference type="AlphaFoldDB" id="T0ZYY1"/>
<dbReference type="InterPro" id="IPR011051">
    <property type="entry name" value="RmlC_Cupin_sf"/>
</dbReference>
<evidence type="ECO:0000313" key="2">
    <source>
        <dbReference type="EMBL" id="EQD49797.1"/>
    </source>
</evidence>
<feature type="region of interest" description="Disordered" evidence="1">
    <location>
        <begin position="43"/>
        <end position="73"/>
    </location>
</feature>
<dbReference type="SUPFAM" id="SSF51182">
    <property type="entry name" value="RmlC-like cupins"/>
    <property type="match status" value="1"/>
</dbReference>
<dbReference type="EMBL" id="AUZZ01005389">
    <property type="protein sequence ID" value="EQD49797.1"/>
    <property type="molecule type" value="Genomic_DNA"/>
</dbReference>
<gene>
    <name evidence="2" type="ORF">B2A_07529</name>
</gene>
<protein>
    <submittedName>
        <fullName evidence="2">dTDP-4-dehydrorhamnose 3,5-epimerase</fullName>
    </submittedName>
</protein>
<name>T0ZYY1_9ZZZZ</name>
<organism evidence="2">
    <name type="scientific">mine drainage metagenome</name>
    <dbReference type="NCBI Taxonomy" id="410659"/>
    <lineage>
        <taxon>unclassified sequences</taxon>
        <taxon>metagenomes</taxon>
        <taxon>ecological metagenomes</taxon>
    </lineage>
</organism>
<proteinExistence type="predicted"/>
<sequence>MVASSDHLEVVRIPGHYWHGTGTIGIGPALVVYLVSRLYDGAHPDEERRPWNDPTVRDPVTGAPFDWHRPPHK</sequence>
<dbReference type="Gene3D" id="2.60.120.10">
    <property type="entry name" value="Jelly Rolls"/>
    <property type="match status" value="1"/>
</dbReference>
<comment type="caution">
    <text evidence="2">The sequence shown here is derived from an EMBL/GenBank/DDBJ whole genome shotgun (WGS) entry which is preliminary data.</text>
</comment>
<accession>T0ZYY1</accession>
<evidence type="ECO:0000256" key="1">
    <source>
        <dbReference type="SAM" id="MobiDB-lite"/>
    </source>
</evidence>
<reference evidence="2" key="2">
    <citation type="journal article" date="2014" name="ISME J.">
        <title>Microbial stratification in low pH oxic and suboxic macroscopic growths along an acid mine drainage.</title>
        <authorList>
            <person name="Mendez-Garcia C."/>
            <person name="Mesa V."/>
            <person name="Sprenger R.R."/>
            <person name="Richter M."/>
            <person name="Diez M.S."/>
            <person name="Solano J."/>
            <person name="Bargiela R."/>
            <person name="Golyshina O.V."/>
            <person name="Manteca A."/>
            <person name="Ramos J.L."/>
            <person name="Gallego J.R."/>
            <person name="Llorente I."/>
            <person name="Martins Dos Santos V.A."/>
            <person name="Jensen O.N."/>
            <person name="Pelaez A.I."/>
            <person name="Sanchez J."/>
            <person name="Ferrer M."/>
        </authorList>
    </citation>
    <scope>NUCLEOTIDE SEQUENCE</scope>
</reference>
<reference evidence="2" key="1">
    <citation type="submission" date="2013-08" db="EMBL/GenBank/DDBJ databases">
        <authorList>
            <person name="Mendez C."/>
            <person name="Richter M."/>
            <person name="Ferrer M."/>
            <person name="Sanchez J."/>
        </authorList>
    </citation>
    <scope>NUCLEOTIDE SEQUENCE</scope>
</reference>